<dbReference type="FunFam" id="3.60.20.10:FF:000007">
    <property type="entry name" value="Proteasome subunit alpha type"/>
    <property type="match status" value="1"/>
</dbReference>
<evidence type="ECO:0000256" key="1">
    <source>
        <dbReference type="ARBA" id="ARBA00002000"/>
    </source>
</evidence>
<evidence type="ECO:0000256" key="5">
    <source>
        <dbReference type="ARBA" id="ARBA00022490"/>
    </source>
</evidence>
<dbReference type="InterPro" id="IPR000426">
    <property type="entry name" value="Proteasome_asu_N"/>
</dbReference>
<dbReference type="InterPro" id="IPR001353">
    <property type="entry name" value="Proteasome_sua/b"/>
</dbReference>
<dbReference type="Pfam" id="PF06110">
    <property type="entry name" value="TXD17-like_Trx"/>
    <property type="match status" value="1"/>
</dbReference>
<evidence type="ECO:0000256" key="2">
    <source>
        <dbReference type="ARBA" id="ARBA00004123"/>
    </source>
</evidence>
<dbReference type="OrthoDB" id="40134at2759"/>
<keyword evidence="5" id="KW-0963">Cytoplasm</keyword>
<dbReference type="SUPFAM" id="SSF52833">
    <property type="entry name" value="Thioredoxin-like"/>
    <property type="match status" value="1"/>
</dbReference>
<dbReference type="GO" id="GO:0006511">
    <property type="term" value="P:ubiquitin-dependent protein catabolic process"/>
    <property type="evidence" value="ECO:0007669"/>
    <property type="project" value="InterPro"/>
</dbReference>
<dbReference type="CDD" id="cd03751">
    <property type="entry name" value="proteasome_alpha_type_3"/>
    <property type="match status" value="1"/>
</dbReference>
<evidence type="ECO:0000313" key="9">
    <source>
        <dbReference type="EMBL" id="CAD7223279.1"/>
    </source>
</evidence>
<sequence length="424" mass="46953">MTCERLVARGYAAFKELIEKHGSKANLFLFFSGGKTEQGKSWCPDCNVAEPVVNKVLDECSSELPEGAVFIYVDVGDRSVWKDPQCQFRTDPDLKLRGVPTLIRWKSPHKLVEGQCCKEDMISLSQCEKKVGVQIPEGDKELNHWWGFTTLIVVAVLGFTMSSIGTGYDLSASQFSPDGRVFQVEYAQKAVENSGTALGLRCKEGVVFAVEKLVTSKLYETGAHMRSFHIDTHVGMATAGLIADCRQMVQTCRDEAANYRSEYGIPVPLAYLADRVAQYMHAYTLYSAVRPFGCSVLLGSWSTESGAEIYMIDPAGVANSYFGVAIGKAKQNAKTEMEKIKIHDMTLRELAQEAAKIIYTVHDEVKDKEFELELSWIGKETEGRHQFVPADVFQACETYARAALREDESDEEMEAPPAAPTGGS</sequence>
<dbReference type="InterPro" id="IPR036249">
    <property type="entry name" value="Thioredoxin-like_sf"/>
</dbReference>
<keyword evidence="6 8" id="KW-0647">Proteasome</keyword>
<dbReference type="AlphaFoldDB" id="A0A7R8ZKA4"/>
<dbReference type="InterPro" id="IPR029055">
    <property type="entry name" value="Ntn_hydrolases_N"/>
</dbReference>
<dbReference type="SMART" id="SM00948">
    <property type="entry name" value="Proteasome_A_N"/>
    <property type="match status" value="1"/>
</dbReference>
<proteinExistence type="inferred from homology"/>
<dbReference type="EMBL" id="OB660178">
    <property type="protein sequence ID" value="CAD7223279.1"/>
    <property type="molecule type" value="Genomic_DNA"/>
</dbReference>
<dbReference type="GO" id="GO:0019773">
    <property type="term" value="C:proteasome core complex, alpha-subunit complex"/>
    <property type="evidence" value="ECO:0007669"/>
    <property type="project" value="UniProtKB-UniRule"/>
</dbReference>
<dbReference type="Pfam" id="PF10584">
    <property type="entry name" value="Proteasome_A_N"/>
    <property type="match status" value="1"/>
</dbReference>
<dbReference type="InterPro" id="IPR050115">
    <property type="entry name" value="Proteasome_alpha"/>
</dbReference>
<comment type="function">
    <text evidence="1">The proteasome is a multicatalytic proteinase complex which is characterized by its ability to cleave peptides with Arg, Phe, Tyr, Leu, and Glu adjacent to the leaving group at neutral or slightly basic pH. The proteasome has an ATP-dependent proteolytic activity.</text>
</comment>
<dbReference type="InterPro" id="IPR010357">
    <property type="entry name" value="TXNDC17_dom"/>
</dbReference>
<evidence type="ECO:0000256" key="4">
    <source>
        <dbReference type="ARBA" id="ARBA00016949"/>
    </source>
</evidence>
<evidence type="ECO:0000256" key="8">
    <source>
        <dbReference type="PROSITE-ProRule" id="PRU00808"/>
    </source>
</evidence>
<gene>
    <name evidence="9" type="ORF">CTOB1V02_LOCUS1269</name>
</gene>
<dbReference type="PROSITE" id="PS00388">
    <property type="entry name" value="PROTEASOME_ALPHA_1"/>
    <property type="match status" value="1"/>
</dbReference>
<dbReference type="Gene3D" id="3.40.30.10">
    <property type="entry name" value="Glutaredoxin"/>
    <property type="match status" value="1"/>
</dbReference>
<dbReference type="Gene3D" id="3.60.20.10">
    <property type="entry name" value="Glutamine Phosphoribosylpyrophosphate, subunit 1, domain 1"/>
    <property type="match status" value="1"/>
</dbReference>
<dbReference type="SUPFAM" id="SSF56235">
    <property type="entry name" value="N-terminal nucleophile aminohydrolases (Ntn hydrolases)"/>
    <property type="match status" value="1"/>
</dbReference>
<keyword evidence="7" id="KW-0539">Nucleus</keyword>
<name>A0A7R8ZKA4_9CRUS</name>
<dbReference type="PANTHER" id="PTHR11599">
    <property type="entry name" value="PROTEASOME SUBUNIT ALPHA/BETA"/>
    <property type="match status" value="1"/>
</dbReference>
<dbReference type="GO" id="GO:0005634">
    <property type="term" value="C:nucleus"/>
    <property type="evidence" value="ECO:0007669"/>
    <property type="project" value="UniProtKB-SubCell"/>
</dbReference>
<evidence type="ECO:0000256" key="3">
    <source>
        <dbReference type="ARBA" id="ARBA00004496"/>
    </source>
</evidence>
<comment type="subcellular location">
    <subcellularLocation>
        <location evidence="3">Cytoplasm</location>
    </subcellularLocation>
    <subcellularLocation>
        <location evidence="2">Nucleus</location>
    </subcellularLocation>
</comment>
<dbReference type="CDD" id="cd02952">
    <property type="entry name" value="TRP14_like"/>
    <property type="match status" value="1"/>
</dbReference>
<dbReference type="Pfam" id="PF00227">
    <property type="entry name" value="Proteasome"/>
    <property type="match status" value="1"/>
</dbReference>
<evidence type="ECO:0000256" key="7">
    <source>
        <dbReference type="ARBA" id="ARBA00023242"/>
    </source>
</evidence>
<reference evidence="9" key="1">
    <citation type="submission" date="2020-11" db="EMBL/GenBank/DDBJ databases">
        <authorList>
            <person name="Tran Van P."/>
        </authorList>
    </citation>
    <scope>NUCLEOTIDE SEQUENCE</scope>
</reference>
<evidence type="ECO:0000256" key="6">
    <source>
        <dbReference type="ARBA" id="ARBA00022942"/>
    </source>
</evidence>
<dbReference type="InterPro" id="IPR023332">
    <property type="entry name" value="Proteasome_alpha-type"/>
</dbReference>
<comment type="similarity">
    <text evidence="8">Belongs to the peptidase T1A family.</text>
</comment>
<dbReference type="PROSITE" id="PS51475">
    <property type="entry name" value="PROTEASOME_ALPHA_2"/>
    <property type="match status" value="1"/>
</dbReference>
<dbReference type="GO" id="GO:0005737">
    <property type="term" value="C:cytoplasm"/>
    <property type="evidence" value="ECO:0007669"/>
    <property type="project" value="UniProtKB-SubCell"/>
</dbReference>
<protein>
    <recommendedName>
        <fullName evidence="4">Thioredoxin domain-containing protein 17</fullName>
    </recommendedName>
</protein>
<accession>A0A7R8ZKA4</accession>
<organism evidence="9">
    <name type="scientific">Cyprideis torosa</name>
    <dbReference type="NCBI Taxonomy" id="163714"/>
    <lineage>
        <taxon>Eukaryota</taxon>
        <taxon>Metazoa</taxon>
        <taxon>Ecdysozoa</taxon>
        <taxon>Arthropoda</taxon>
        <taxon>Crustacea</taxon>
        <taxon>Oligostraca</taxon>
        <taxon>Ostracoda</taxon>
        <taxon>Podocopa</taxon>
        <taxon>Podocopida</taxon>
        <taxon>Cytherocopina</taxon>
        <taxon>Cytheroidea</taxon>
        <taxon>Cytherideidae</taxon>
        <taxon>Cyprideis</taxon>
    </lineage>
</organism>